<dbReference type="KEGG" id="mri:Mal4_29290"/>
<gene>
    <name evidence="2" type="ORF">Mal4_29290</name>
</gene>
<dbReference type="RefSeq" id="WP_145369864.1">
    <property type="nucleotide sequence ID" value="NZ_CP036275.1"/>
</dbReference>
<evidence type="ECO:0000256" key="1">
    <source>
        <dbReference type="SAM" id="MobiDB-lite"/>
    </source>
</evidence>
<reference evidence="2 3" key="1">
    <citation type="submission" date="2019-02" db="EMBL/GenBank/DDBJ databases">
        <title>Deep-cultivation of Planctomycetes and their phenomic and genomic characterization uncovers novel biology.</title>
        <authorList>
            <person name="Wiegand S."/>
            <person name="Jogler M."/>
            <person name="Boedeker C."/>
            <person name="Pinto D."/>
            <person name="Vollmers J."/>
            <person name="Rivas-Marin E."/>
            <person name="Kohn T."/>
            <person name="Peeters S.H."/>
            <person name="Heuer A."/>
            <person name="Rast P."/>
            <person name="Oberbeckmann S."/>
            <person name="Bunk B."/>
            <person name="Jeske O."/>
            <person name="Meyerdierks A."/>
            <person name="Storesund J.E."/>
            <person name="Kallscheuer N."/>
            <person name="Luecker S."/>
            <person name="Lage O.M."/>
            <person name="Pohl T."/>
            <person name="Merkel B.J."/>
            <person name="Hornburger P."/>
            <person name="Mueller R.-W."/>
            <person name="Bruemmer F."/>
            <person name="Labrenz M."/>
            <person name="Spormann A.M."/>
            <person name="Op den Camp H."/>
            <person name="Overmann J."/>
            <person name="Amann R."/>
            <person name="Jetten M.S.M."/>
            <person name="Mascher T."/>
            <person name="Medema M.H."/>
            <person name="Devos D.P."/>
            <person name="Kaster A.-K."/>
            <person name="Ovreas L."/>
            <person name="Rohde M."/>
            <person name="Galperin M.Y."/>
            <person name="Jogler C."/>
        </authorList>
    </citation>
    <scope>NUCLEOTIDE SEQUENCE [LARGE SCALE GENOMIC DNA]</scope>
    <source>
        <strain evidence="2 3">Mal4</strain>
    </source>
</reference>
<name>A0A517Z7X6_9PLAN</name>
<feature type="region of interest" description="Disordered" evidence="1">
    <location>
        <begin position="17"/>
        <end position="50"/>
    </location>
</feature>
<dbReference type="EMBL" id="CP036275">
    <property type="protein sequence ID" value="QDU38600.1"/>
    <property type="molecule type" value="Genomic_DNA"/>
</dbReference>
<accession>A0A517Z7X6</accession>
<proteinExistence type="predicted"/>
<keyword evidence="3" id="KW-1185">Reference proteome</keyword>
<evidence type="ECO:0000313" key="3">
    <source>
        <dbReference type="Proteomes" id="UP000320496"/>
    </source>
</evidence>
<evidence type="ECO:0000313" key="2">
    <source>
        <dbReference type="EMBL" id="QDU38600.1"/>
    </source>
</evidence>
<organism evidence="2 3">
    <name type="scientific">Maioricimonas rarisocia</name>
    <dbReference type="NCBI Taxonomy" id="2528026"/>
    <lineage>
        <taxon>Bacteria</taxon>
        <taxon>Pseudomonadati</taxon>
        <taxon>Planctomycetota</taxon>
        <taxon>Planctomycetia</taxon>
        <taxon>Planctomycetales</taxon>
        <taxon>Planctomycetaceae</taxon>
        <taxon>Maioricimonas</taxon>
    </lineage>
</organism>
<dbReference type="AlphaFoldDB" id="A0A517Z7X6"/>
<sequence length="104" mass="11718">MKHTDAMELWGLKEWHQAQRGASGEPDDAGVALLEPPGEDNGEASEADLRPIAGEYIPSPEEIRATCREIQSEWSEAERRRRAGLHQPAMHRANVRVYRTALCR</sequence>
<feature type="compositionally biased region" description="Acidic residues" evidence="1">
    <location>
        <begin position="37"/>
        <end position="46"/>
    </location>
</feature>
<protein>
    <submittedName>
        <fullName evidence="2">Uncharacterized protein</fullName>
    </submittedName>
</protein>
<dbReference type="Proteomes" id="UP000320496">
    <property type="component" value="Chromosome"/>
</dbReference>